<evidence type="ECO:0000259" key="1">
    <source>
        <dbReference type="SMART" id="SM00471"/>
    </source>
</evidence>
<protein>
    <submittedName>
        <fullName evidence="2">Phosphohydrolase</fullName>
    </submittedName>
</protein>
<gene>
    <name evidence="2" type="ORF">DOS84_12095</name>
</gene>
<reference evidence="2 3" key="1">
    <citation type="submission" date="2018-06" db="EMBL/GenBank/DDBJ databases">
        <title>Flavobacterium sp IMCC34762, genome.</title>
        <authorList>
            <person name="Joung Y."/>
            <person name="Cho J."/>
            <person name="Song J."/>
        </authorList>
    </citation>
    <scope>NUCLEOTIDE SEQUENCE [LARGE SCALE GENOMIC DNA]</scope>
    <source>
        <strain evidence="2 3">IMCC34762</strain>
    </source>
</reference>
<dbReference type="SUPFAM" id="SSF109604">
    <property type="entry name" value="HD-domain/PDEase-like"/>
    <property type="match status" value="1"/>
</dbReference>
<dbReference type="AlphaFoldDB" id="A0A2W7TS94"/>
<feature type="domain" description="HD/PDEase" evidence="1">
    <location>
        <begin position="23"/>
        <end position="137"/>
    </location>
</feature>
<organism evidence="2 3">
    <name type="scientific">Flavobacterium aquariorum</name>
    <dbReference type="NCBI Taxonomy" id="2217670"/>
    <lineage>
        <taxon>Bacteria</taxon>
        <taxon>Pseudomonadati</taxon>
        <taxon>Bacteroidota</taxon>
        <taxon>Flavobacteriia</taxon>
        <taxon>Flavobacteriales</taxon>
        <taxon>Flavobacteriaceae</taxon>
        <taxon>Flavobacterium</taxon>
    </lineage>
</organism>
<sequence length="196" mass="22913">MKNWDLLCHTVMNSLKENLAPFLTYHDWKHTEHVIRMSEYIAHKENRPEEDIVLIKTAALFHDAGFINSVADGHEEASILMAQDRLPQFGYTKNEIKIIAGMIQATSIPQEPKTKLESILADADLEYLGTDNFERIGTNLYHEIKHTKPNLSISEWNDIQIKFLQNHQYHTPYCIQYRNPIKQRNLELLIEQKKES</sequence>
<dbReference type="Pfam" id="PF01966">
    <property type="entry name" value="HD"/>
    <property type="match status" value="1"/>
</dbReference>
<keyword evidence="3" id="KW-1185">Reference proteome</keyword>
<proteinExistence type="predicted"/>
<dbReference type="Proteomes" id="UP000249177">
    <property type="component" value="Unassembled WGS sequence"/>
</dbReference>
<evidence type="ECO:0000313" key="2">
    <source>
        <dbReference type="EMBL" id="PZX93101.1"/>
    </source>
</evidence>
<name>A0A2W7TS94_9FLAO</name>
<dbReference type="CDD" id="cd00077">
    <property type="entry name" value="HDc"/>
    <property type="match status" value="1"/>
</dbReference>
<dbReference type="GO" id="GO:0016787">
    <property type="term" value="F:hydrolase activity"/>
    <property type="evidence" value="ECO:0007669"/>
    <property type="project" value="UniProtKB-KW"/>
</dbReference>
<accession>A0A2W7TS94</accession>
<dbReference type="OrthoDB" id="5728337at2"/>
<dbReference type="RefSeq" id="WP_111410382.1">
    <property type="nucleotide sequence ID" value="NZ_QKXH01000007.1"/>
</dbReference>
<dbReference type="Gene3D" id="1.10.3210.10">
    <property type="entry name" value="Hypothetical protein af1432"/>
    <property type="match status" value="1"/>
</dbReference>
<dbReference type="InterPro" id="IPR003607">
    <property type="entry name" value="HD/PDEase_dom"/>
</dbReference>
<comment type="caution">
    <text evidence="2">The sequence shown here is derived from an EMBL/GenBank/DDBJ whole genome shotgun (WGS) entry which is preliminary data.</text>
</comment>
<dbReference type="SMART" id="SM00471">
    <property type="entry name" value="HDc"/>
    <property type="match status" value="1"/>
</dbReference>
<dbReference type="EMBL" id="QKXH01000007">
    <property type="protein sequence ID" value="PZX93101.1"/>
    <property type="molecule type" value="Genomic_DNA"/>
</dbReference>
<dbReference type="InterPro" id="IPR006674">
    <property type="entry name" value="HD_domain"/>
</dbReference>
<evidence type="ECO:0000313" key="3">
    <source>
        <dbReference type="Proteomes" id="UP000249177"/>
    </source>
</evidence>
<keyword evidence="2" id="KW-0378">Hydrolase</keyword>